<dbReference type="EMBL" id="JAWDGP010007449">
    <property type="protein sequence ID" value="KAK3717923.1"/>
    <property type="molecule type" value="Genomic_DNA"/>
</dbReference>
<evidence type="ECO:0000313" key="1">
    <source>
        <dbReference type="EMBL" id="KAK3717923.1"/>
    </source>
</evidence>
<dbReference type="AlphaFoldDB" id="A0AAE0XVH6"/>
<protein>
    <submittedName>
        <fullName evidence="1">Uncharacterized protein</fullName>
    </submittedName>
</protein>
<proteinExistence type="predicted"/>
<sequence>MRETSVKGDHLHSLKLSSFPRRLALLDSGPGNTWKVAVTLSRDQRIAILEVTPDSVTQLTSIQTPDDCWAITAVDTATLAVGYLGPRIDLIDMTGRVLRRLSKSLDTQHL</sequence>
<reference evidence="1" key="1">
    <citation type="journal article" date="2023" name="G3 (Bethesda)">
        <title>A reference genome for the long-term kleptoplast-retaining sea slug Elysia crispata morphotype clarki.</title>
        <authorList>
            <person name="Eastman K.E."/>
            <person name="Pendleton A.L."/>
            <person name="Shaikh M.A."/>
            <person name="Suttiyut T."/>
            <person name="Ogas R."/>
            <person name="Tomko P."/>
            <person name="Gavelis G."/>
            <person name="Widhalm J.R."/>
            <person name="Wisecaver J.H."/>
        </authorList>
    </citation>
    <scope>NUCLEOTIDE SEQUENCE</scope>
    <source>
        <strain evidence="1">ECLA1</strain>
    </source>
</reference>
<gene>
    <name evidence="1" type="ORF">RRG08_009350</name>
</gene>
<name>A0AAE0XVH6_9GAST</name>
<organism evidence="1 2">
    <name type="scientific">Elysia crispata</name>
    <name type="common">lettuce slug</name>
    <dbReference type="NCBI Taxonomy" id="231223"/>
    <lineage>
        <taxon>Eukaryota</taxon>
        <taxon>Metazoa</taxon>
        <taxon>Spiralia</taxon>
        <taxon>Lophotrochozoa</taxon>
        <taxon>Mollusca</taxon>
        <taxon>Gastropoda</taxon>
        <taxon>Heterobranchia</taxon>
        <taxon>Euthyneura</taxon>
        <taxon>Panpulmonata</taxon>
        <taxon>Sacoglossa</taxon>
        <taxon>Placobranchoidea</taxon>
        <taxon>Plakobranchidae</taxon>
        <taxon>Elysia</taxon>
    </lineage>
</organism>
<evidence type="ECO:0000313" key="2">
    <source>
        <dbReference type="Proteomes" id="UP001283361"/>
    </source>
</evidence>
<accession>A0AAE0XVH6</accession>
<comment type="caution">
    <text evidence="1">The sequence shown here is derived from an EMBL/GenBank/DDBJ whole genome shotgun (WGS) entry which is preliminary data.</text>
</comment>
<dbReference type="Proteomes" id="UP001283361">
    <property type="component" value="Unassembled WGS sequence"/>
</dbReference>
<keyword evidence="2" id="KW-1185">Reference proteome</keyword>